<comment type="caution">
    <text evidence="1">The sequence shown here is derived from an EMBL/GenBank/DDBJ whole genome shotgun (WGS) entry which is preliminary data.</text>
</comment>
<sequence>MSATARFPVKNLLADPAALHAKTAAYIRGNRISWV</sequence>
<keyword evidence="2" id="KW-1185">Reference proteome</keyword>
<organism evidence="1 2">
    <name type="scientific">Peteryoungia aggregata LMG 23059</name>
    <dbReference type="NCBI Taxonomy" id="1368425"/>
    <lineage>
        <taxon>Bacteria</taxon>
        <taxon>Pseudomonadati</taxon>
        <taxon>Pseudomonadota</taxon>
        <taxon>Alphaproteobacteria</taxon>
        <taxon>Hyphomicrobiales</taxon>
        <taxon>Rhizobiaceae</taxon>
        <taxon>Peteryoungia</taxon>
    </lineage>
</organism>
<dbReference type="EMBL" id="JAUSUW010000002">
    <property type="protein sequence ID" value="MDQ0419859.1"/>
    <property type="molecule type" value="Genomic_DNA"/>
</dbReference>
<evidence type="ECO:0000313" key="1">
    <source>
        <dbReference type="EMBL" id="MDQ0419859.1"/>
    </source>
</evidence>
<evidence type="ECO:0000313" key="2">
    <source>
        <dbReference type="Proteomes" id="UP001238496"/>
    </source>
</evidence>
<dbReference type="Proteomes" id="UP001238496">
    <property type="component" value="Unassembled WGS sequence"/>
</dbReference>
<name>A0ABU0G4H7_9HYPH</name>
<gene>
    <name evidence="1" type="ORF">J2045_000872</name>
</gene>
<reference evidence="1 2" key="1">
    <citation type="submission" date="2023-07" db="EMBL/GenBank/DDBJ databases">
        <title>Genomic Encyclopedia of Type Strains, Phase IV (KMG-IV): sequencing the most valuable type-strain genomes for metagenomic binning, comparative biology and taxonomic classification.</title>
        <authorList>
            <person name="Goeker M."/>
        </authorList>
    </citation>
    <scope>NUCLEOTIDE SEQUENCE [LARGE SCALE GENOMIC DNA]</scope>
    <source>
        <strain evidence="1 2">DSM 1111</strain>
    </source>
</reference>
<accession>A0ABU0G4H7</accession>
<protein>
    <submittedName>
        <fullName evidence="1">Uncharacterized protein</fullName>
    </submittedName>
</protein>
<proteinExistence type="predicted"/>